<evidence type="ECO:0000313" key="2">
    <source>
        <dbReference type="Proteomes" id="UP001597231"/>
    </source>
</evidence>
<name>A0ABW3TX99_9BACL</name>
<dbReference type="EMBL" id="JBHTLT010000045">
    <property type="protein sequence ID" value="MFD1205370.1"/>
    <property type="molecule type" value="Genomic_DNA"/>
</dbReference>
<keyword evidence="2" id="KW-1185">Reference proteome</keyword>
<organism evidence="1 2">
    <name type="scientific">Sporosarcina contaminans</name>
    <dbReference type="NCBI Taxonomy" id="633403"/>
    <lineage>
        <taxon>Bacteria</taxon>
        <taxon>Bacillati</taxon>
        <taxon>Bacillota</taxon>
        <taxon>Bacilli</taxon>
        <taxon>Bacillales</taxon>
        <taxon>Caryophanaceae</taxon>
        <taxon>Sporosarcina</taxon>
    </lineage>
</organism>
<accession>A0ABW3TX99</accession>
<protein>
    <recommendedName>
        <fullName evidence="3">GNAT family N-acetyltransferase</fullName>
    </recommendedName>
</protein>
<evidence type="ECO:0008006" key="3">
    <source>
        <dbReference type="Google" id="ProtNLM"/>
    </source>
</evidence>
<proteinExistence type="predicted"/>
<sequence>MQIITSPKKEQYEPFVNRVFAQHADLKWDLYRSVANKQNEGTFLFWNSGDVKAFVSAHSSSIHPFCVYIRIAYEEDTEGLERIVEYLKNAFQKPLFFLIDNRFASLMDVLSGSGFQLVRQTDIVHFIADYFSSIENESIYPIADIIDHPKLLASLVLLSKQKYAETHTGNPMAELPIEKWKQFIIDGLLQECSYVAITGEKVVGFSLMYGLSERSYELGWVGVEDNDQMDVLDIMLRKQLQYAKEHGIHFIEKEVDSTCPYSIHICKSLFYDIKETWYSYVSRRFGNDEVRSSSVG</sequence>
<dbReference type="InterPro" id="IPR016181">
    <property type="entry name" value="Acyl_CoA_acyltransferase"/>
</dbReference>
<gene>
    <name evidence="1" type="ORF">ACFQ38_09680</name>
</gene>
<dbReference type="Proteomes" id="UP001597231">
    <property type="component" value="Unassembled WGS sequence"/>
</dbReference>
<evidence type="ECO:0000313" key="1">
    <source>
        <dbReference type="EMBL" id="MFD1205370.1"/>
    </source>
</evidence>
<comment type="caution">
    <text evidence="1">The sequence shown here is derived from an EMBL/GenBank/DDBJ whole genome shotgun (WGS) entry which is preliminary data.</text>
</comment>
<reference evidence="2" key="1">
    <citation type="journal article" date="2019" name="Int. J. Syst. Evol. Microbiol.">
        <title>The Global Catalogue of Microorganisms (GCM) 10K type strain sequencing project: providing services to taxonomists for standard genome sequencing and annotation.</title>
        <authorList>
            <consortium name="The Broad Institute Genomics Platform"/>
            <consortium name="The Broad Institute Genome Sequencing Center for Infectious Disease"/>
            <person name="Wu L."/>
            <person name="Ma J."/>
        </authorList>
    </citation>
    <scope>NUCLEOTIDE SEQUENCE [LARGE SCALE GENOMIC DNA]</scope>
    <source>
        <strain evidence="2">CCUG 53915</strain>
    </source>
</reference>
<dbReference type="RefSeq" id="WP_336823317.1">
    <property type="nucleotide sequence ID" value="NZ_JBHTLT010000045.1"/>
</dbReference>
<dbReference type="Gene3D" id="3.40.630.30">
    <property type="match status" value="1"/>
</dbReference>
<dbReference type="SUPFAM" id="SSF55729">
    <property type="entry name" value="Acyl-CoA N-acyltransferases (Nat)"/>
    <property type="match status" value="1"/>
</dbReference>